<dbReference type="Proteomes" id="UP000197277">
    <property type="component" value="Unassembled WGS sequence"/>
</dbReference>
<dbReference type="PROSITE" id="PS51257">
    <property type="entry name" value="PROKAR_LIPOPROTEIN"/>
    <property type="match status" value="1"/>
</dbReference>
<evidence type="ECO:0008006" key="4">
    <source>
        <dbReference type="Google" id="ProtNLM"/>
    </source>
</evidence>
<gene>
    <name evidence="2" type="ORF">CDA63_16835</name>
</gene>
<reference evidence="2 3" key="1">
    <citation type="submission" date="2017-06" db="EMBL/GenBank/DDBJ databases">
        <title>Hymenobacter amundsenii sp. nov. isolated from regoliths in Antarctica.</title>
        <authorList>
            <person name="Sedlacek I."/>
            <person name="Kralova S."/>
            <person name="Pantucek R."/>
            <person name="Svec P."/>
            <person name="Holochova P."/>
            <person name="Stankova E."/>
            <person name="Vrbovska V."/>
            <person name="Busse H.-J."/>
        </authorList>
    </citation>
    <scope>NUCLEOTIDE SEQUENCE [LARGE SCALE GENOMIC DNA]</scope>
    <source>
        <strain evidence="2 3">CCM 8682</strain>
    </source>
</reference>
<dbReference type="OrthoDB" id="888919at2"/>
<sequence length="127" mass="14346">MKTHYLPLAMALLLFSALGACKKEPSECVQLSRAPQAFLDYWYFPEGSTWVYRLKGSTPAVYDTLRVSFAREQHSTAYSDGDNRVPCVQSYQVSMPHSNRTFFPGSTGPAPNSWLPTPYRIARAIMF</sequence>
<protein>
    <recommendedName>
        <fullName evidence="4">Lipoprotein</fullName>
    </recommendedName>
</protein>
<evidence type="ECO:0000313" key="2">
    <source>
        <dbReference type="EMBL" id="OWP61910.1"/>
    </source>
</evidence>
<evidence type="ECO:0000313" key="3">
    <source>
        <dbReference type="Proteomes" id="UP000197277"/>
    </source>
</evidence>
<organism evidence="2 3">
    <name type="scientific">Hymenobacter amundsenii</name>
    <dbReference type="NCBI Taxonomy" id="2006685"/>
    <lineage>
        <taxon>Bacteria</taxon>
        <taxon>Pseudomonadati</taxon>
        <taxon>Bacteroidota</taxon>
        <taxon>Cytophagia</taxon>
        <taxon>Cytophagales</taxon>
        <taxon>Hymenobacteraceae</taxon>
        <taxon>Hymenobacter</taxon>
    </lineage>
</organism>
<dbReference type="AlphaFoldDB" id="A0A246FH90"/>
<comment type="caution">
    <text evidence="2">The sequence shown here is derived from an EMBL/GenBank/DDBJ whole genome shotgun (WGS) entry which is preliminary data.</text>
</comment>
<keyword evidence="1" id="KW-0732">Signal</keyword>
<name>A0A246FH90_9BACT</name>
<feature type="signal peptide" evidence="1">
    <location>
        <begin position="1"/>
        <end position="22"/>
    </location>
</feature>
<accession>A0A246FH90</accession>
<evidence type="ECO:0000256" key="1">
    <source>
        <dbReference type="SAM" id="SignalP"/>
    </source>
</evidence>
<feature type="chain" id="PRO_5013009704" description="Lipoprotein" evidence="1">
    <location>
        <begin position="23"/>
        <end position="127"/>
    </location>
</feature>
<keyword evidence="3" id="KW-1185">Reference proteome</keyword>
<proteinExistence type="predicted"/>
<dbReference type="EMBL" id="NIRR01000038">
    <property type="protein sequence ID" value="OWP61910.1"/>
    <property type="molecule type" value="Genomic_DNA"/>
</dbReference>